<evidence type="ECO:0000256" key="1">
    <source>
        <dbReference type="ARBA" id="ARBA00004651"/>
    </source>
</evidence>
<feature type="binding site" evidence="14">
    <location>
        <position position="25"/>
    </location>
    <ligand>
        <name>Mg(2+)</name>
        <dbReference type="ChEBI" id="CHEBI:18420"/>
        <label>2</label>
    </ligand>
</feature>
<feature type="transmembrane region" description="Helical" evidence="15">
    <location>
        <begin position="501"/>
        <end position="519"/>
    </location>
</feature>
<keyword evidence="14" id="KW-0479">Metal-binding</keyword>
<feature type="domain" description="FeoB-type G" evidence="16">
    <location>
        <begin position="7"/>
        <end position="169"/>
    </location>
</feature>
<dbReference type="InterPro" id="IPR011640">
    <property type="entry name" value="Fe2_transport_prot_B_C"/>
</dbReference>
<feature type="transmembrane region" description="Helical" evidence="15">
    <location>
        <begin position="625"/>
        <end position="647"/>
    </location>
</feature>
<evidence type="ECO:0000256" key="13">
    <source>
        <dbReference type="PIRSR" id="PIRSR603373-1"/>
    </source>
</evidence>
<evidence type="ECO:0000313" key="18">
    <source>
        <dbReference type="Proteomes" id="UP000198749"/>
    </source>
</evidence>
<dbReference type="Gene3D" id="1.10.287.1770">
    <property type="match status" value="1"/>
</dbReference>
<dbReference type="PANTHER" id="PTHR43185:SF1">
    <property type="entry name" value="FE(2+) TRANSPORTER FEOB"/>
    <property type="match status" value="1"/>
</dbReference>
<evidence type="ECO:0000256" key="3">
    <source>
        <dbReference type="ARBA" id="ARBA00022475"/>
    </source>
</evidence>
<protein>
    <recommendedName>
        <fullName evidence="12 15">Ferrous iron transport protein B</fullName>
    </recommendedName>
</protein>
<feature type="transmembrane region" description="Helical" evidence="15">
    <location>
        <begin position="411"/>
        <end position="437"/>
    </location>
</feature>
<comment type="subcellular location">
    <subcellularLocation>
        <location evidence="15">Cell inner membrane</location>
        <topology evidence="15">Multi-pass membrane protein</topology>
    </subcellularLocation>
    <subcellularLocation>
        <location evidence="1">Cell membrane</location>
        <topology evidence="1">Multi-pass membrane protein</topology>
    </subcellularLocation>
</comment>
<dbReference type="InterPro" id="IPR050860">
    <property type="entry name" value="FeoB_GTPase"/>
</dbReference>
<dbReference type="OrthoDB" id="9809127at2"/>
<evidence type="ECO:0000256" key="8">
    <source>
        <dbReference type="ARBA" id="ARBA00023004"/>
    </source>
</evidence>
<keyword evidence="6 13" id="KW-0547">Nucleotide-binding</keyword>
<proteinExistence type="inferred from homology"/>
<keyword evidence="8 15" id="KW-0408">Iron</keyword>
<feature type="binding site" evidence="14">
    <location>
        <position position="28"/>
    </location>
    <ligand>
        <name>Mg(2+)</name>
        <dbReference type="ChEBI" id="CHEBI:18420"/>
        <label>2</label>
    </ligand>
</feature>
<dbReference type="PRINTS" id="PR00326">
    <property type="entry name" value="GTP1OBG"/>
</dbReference>
<dbReference type="PROSITE" id="PS51711">
    <property type="entry name" value="G_FEOB"/>
    <property type="match status" value="1"/>
</dbReference>
<evidence type="ECO:0000256" key="5">
    <source>
        <dbReference type="ARBA" id="ARBA00022692"/>
    </source>
</evidence>
<keyword evidence="11 15" id="KW-0472">Membrane</keyword>
<dbReference type="InterPro" id="IPR041069">
    <property type="entry name" value="FeoB_Cyto"/>
</dbReference>
<keyword evidence="4 15" id="KW-0410">Iron transport</keyword>
<dbReference type="Gene3D" id="3.40.50.300">
    <property type="entry name" value="P-loop containing nucleotide triphosphate hydrolases"/>
    <property type="match status" value="1"/>
</dbReference>
<evidence type="ECO:0000256" key="7">
    <source>
        <dbReference type="ARBA" id="ARBA00022989"/>
    </source>
</evidence>
<feature type="binding site" evidence="13">
    <location>
        <begin position="60"/>
        <end position="63"/>
    </location>
    <ligand>
        <name>GTP</name>
        <dbReference type="ChEBI" id="CHEBI:37565"/>
        <label>1</label>
    </ligand>
</feature>
<dbReference type="Pfam" id="PF07664">
    <property type="entry name" value="FeoB_C"/>
    <property type="match status" value="1"/>
</dbReference>
<evidence type="ECO:0000256" key="4">
    <source>
        <dbReference type="ARBA" id="ARBA00022496"/>
    </source>
</evidence>
<feature type="transmembrane region" description="Helical" evidence="15">
    <location>
        <begin position="584"/>
        <end position="605"/>
    </location>
</feature>
<dbReference type="GO" id="GO:0046872">
    <property type="term" value="F:metal ion binding"/>
    <property type="evidence" value="ECO:0007669"/>
    <property type="project" value="UniProtKB-KW"/>
</dbReference>
<dbReference type="Pfam" id="PF07670">
    <property type="entry name" value="Gate"/>
    <property type="match status" value="2"/>
</dbReference>
<evidence type="ECO:0000256" key="10">
    <source>
        <dbReference type="ARBA" id="ARBA00023134"/>
    </source>
</evidence>
<dbReference type="AlphaFoldDB" id="A0A1H9LLK6"/>
<dbReference type="SUPFAM" id="SSF52540">
    <property type="entry name" value="P-loop containing nucleoside triphosphate hydrolases"/>
    <property type="match status" value="1"/>
</dbReference>
<feature type="binding site" evidence="14">
    <location>
        <position position="29"/>
    </location>
    <ligand>
        <name>Mg(2+)</name>
        <dbReference type="ChEBI" id="CHEBI:18420"/>
        <label>2</label>
    </ligand>
</feature>
<keyword evidence="9" id="KW-0406">Ion transport</keyword>
<feature type="transmembrane region" description="Helical" evidence="15">
    <location>
        <begin position="443"/>
        <end position="464"/>
    </location>
</feature>
<evidence type="ECO:0000256" key="15">
    <source>
        <dbReference type="RuleBase" id="RU362098"/>
    </source>
</evidence>
<dbReference type="GO" id="GO:0015093">
    <property type="term" value="F:ferrous iron transmembrane transporter activity"/>
    <property type="evidence" value="ECO:0007669"/>
    <property type="project" value="UniProtKB-UniRule"/>
</dbReference>
<feature type="transmembrane region" description="Helical" evidence="15">
    <location>
        <begin position="552"/>
        <end position="572"/>
    </location>
</feature>
<keyword evidence="18" id="KW-1185">Reference proteome</keyword>
<reference evidence="18" key="1">
    <citation type="submission" date="2016-10" db="EMBL/GenBank/DDBJ databases">
        <authorList>
            <person name="Varghese N."/>
            <person name="Submissions S."/>
        </authorList>
    </citation>
    <scope>NUCLEOTIDE SEQUENCE [LARGE SCALE GENOMIC DNA]</scope>
    <source>
        <strain evidence="18">DSM 18887</strain>
    </source>
</reference>
<evidence type="ECO:0000256" key="6">
    <source>
        <dbReference type="ARBA" id="ARBA00022741"/>
    </source>
</evidence>
<evidence type="ECO:0000313" key="17">
    <source>
        <dbReference type="EMBL" id="SER12361.1"/>
    </source>
</evidence>
<feature type="transmembrane region" description="Helical" evidence="15">
    <location>
        <begin position="377"/>
        <end position="399"/>
    </location>
</feature>
<feature type="binding site" evidence="13">
    <location>
        <begin position="120"/>
        <end position="123"/>
    </location>
    <ligand>
        <name>GTP</name>
        <dbReference type="ChEBI" id="CHEBI:37565"/>
        <label>1</label>
    </ligand>
</feature>
<evidence type="ECO:0000256" key="9">
    <source>
        <dbReference type="ARBA" id="ARBA00023065"/>
    </source>
</evidence>
<keyword evidence="7 15" id="KW-1133">Transmembrane helix</keyword>
<keyword evidence="5 15" id="KW-0812">Transmembrane</keyword>
<evidence type="ECO:0000259" key="16">
    <source>
        <dbReference type="PROSITE" id="PS51711"/>
    </source>
</evidence>
<sequence>MSDTRSSYNVALIGNPNCGKTSLFNQLTGARQRTGNMAGVTVTSREGHKTWCGVDFHFIDLPGIYSLANSRVEEMVARDYLIETPPDLILNVVDANNLARNLALTSQLLEQGLPVVIALNMLDELEKQGDSVDLSELSLGLAKPVIGSDGRSNSHISALMDMLLENVDQQAEPLLINYEPHLEQAITSLEHAGLTRWQSVRWLESAGEGVALLSDDQREEGHRALAQLASRHDESPAEMVAEGRYGYIHGLLHKSSSEHQDQSAADHWLDSIALNRWLGIPVFILLLWVMFEATFTLGSYPADWIDAGVSWIGQQVGAFMPESLLKNLLVEGLIAGVGGVLVFLPNVVLLFFFIALLEQSGYMARAAFLTDNLMSKVGLHGKAFVPLVMGFGCNVPAIMSARTIEEPRARLITILINPFMSCSARLPVYVLLAGIFFTEHAGTVLFGLYMLGVLVAFAIAALLARTIPEQHDEAFIMELPPWRFPSPRSMLLHVWDKAGDFLRKIGGVILVGSILIWLLQSFPQQGTPWLEQLGHFVAPLFAPMGFGWQETVALLSGFIAKEVIAASLVVVYQTDMNDMAGLQAALGSALAPASGLALMVFTLLYMPCLATIATIRRETGSWRWAGVSVMMGLVLAWIGAWLVYTLASLWI</sequence>
<dbReference type="NCBIfam" id="TIGR00437">
    <property type="entry name" value="feoB"/>
    <property type="match status" value="1"/>
</dbReference>
<feature type="transmembrane region" description="Helical" evidence="15">
    <location>
        <begin position="333"/>
        <end position="357"/>
    </location>
</feature>
<dbReference type="EMBL" id="FOGB01000018">
    <property type="protein sequence ID" value="SER12361.1"/>
    <property type="molecule type" value="Genomic_DNA"/>
</dbReference>
<feature type="binding site" evidence="13">
    <location>
        <begin position="14"/>
        <end position="21"/>
    </location>
    <ligand>
        <name>GTP</name>
        <dbReference type="ChEBI" id="CHEBI:37565"/>
        <label>1</label>
    </ligand>
</feature>
<keyword evidence="10 13" id="KW-0342">GTP-binding</keyword>
<dbReference type="STRING" id="355243.SAMN03080615_03990"/>
<comment type="similarity">
    <text evidence="15">Belongs to the TRAFAC class TrmE-Era-EngA-EngB-Septin-like GTPase superfamily. FeoB GTPase (TC 9.A.8) family.</text>
</comment>
<dbReference type="InterPro" id="IPR003373">
    <property type="entry name" value="Fe2_transport_prot-B"/>
</dbReference>
<dbReference type="Proteomes" id="UP000198749">
    <property type="component" value="Unassembled WGS sequence"/>
</dbReference>
<dbReference type="RefSeq" id="WP_091361737.1">
    <property type="nucleotide sequence ID" value="NZ_AP025284.1"/>
</dbReference>
<gene>
    <name evidence="17" type="ORF">SAMN03080615_03990</name>
</gene>
<evidence type="ECO:0000256" key="12">
    <source>
        <dbReference type="NCBIfam" id="TIGR00437"/>
    </source>
</evidence>
<dbReference type="PANTHER" id="PTHR43185">
    <property type="entry name" value="FERROUS IRON TRANSPORT PROTEIN B"/>
    <property type="match status" value="1"/>
</dbReference>
<keyword evidence="14" id="KW-0460">Magnesium</keyword>
<evidence type="ECO:0000256" key="2">
    <source>
        <dbReference type="ARBA" id="ARBA00022448"/>
    </source>
</evidence>
<dbReference type="Pfam" id="PF02421">
    <property type="entry name" value="FeoB_N"/>
    <property type="match status" value="1"/>
</dbReference>
<feature type="transmembrane region" description="Helical" evidence="15">
    <location>
        <begin position="277"/>
        <end position="298"/>
    </location>
</feature>
<keyword evidence="2 15" id="KW-0813">Transport</keyword>
<evidence type="ECO:0000256" key="11">
    <source>
        <dbReference type="ARBA" id="ARBA00023136"/>
    </source>
</evidence>
<dbReference type="InterPro" id="IPR030389">
    <property type="entry name" value="G_FEOB_dom"/>
</dbReference>
<dbReference type="CDD" id="cd01879">
    <property type="entry name" value="FeoB"/>
    <property type="match status" value="1"/>
</dbReference>
<keyword evidence="3" id="KW-1003">Cell membrane</keyword>
<evidence type="ECO:0000256" key="14">
    <source>
        <dbReference type="PIRSR" id="PIRSR603373-2"/>
    </source>
</evidence>
<dbReference type="InterPro" id="IPR011642">
    <property type="entry name" value="Gate_dom"/>
</dbReference>
<dbReference type="InterPro" id="IPR006073">
    <property type="entry name" value="GTP-bd"/>
</dbReference>
<dbReference type="Pfam" id="PF17910">
    <property type="entry name" value="FeoB_Cyto"/>
    <property type="match status" value="1"/>
</dbReference>
<dbReference type="GO" id="GO:0005525">
    <property type="term" value="F:GTP binding"/>
    <property type="evidence" value="ECO:0007669"/>
    <property type="project" value="UniProtKB-KW"/>
</dbReference>
<accession>A0A1H9LLK6</accession>
<name>A0A1H9LLK6_9GAMM</name>
<comment type="function">
    <text evidence="15">Probable transporter of a GTP-driven Fe(2+) uptake system.</text>
</comment>
<organism evidence="17 18">
    <name type="scientific">Amphritea atlantica</name>
    <dbReference type="NCBI Taxonomy" id="355243"/>
    <lineage>
        <taxon>Bacteria</taxon>
        <taxon>Pseudomonadati</taxon>
        <taxon>Pseudomonadota</taxon>
        <taxon>Gammaproteobacteria</taxon>
        <taxon>Oceanospirillales</taxon>
        <taxon>Oceanospirillaceae</taxon>
        <taxon>Amphritea</taxon>
    </lineage>
</organism>
<dbReference type="InterPro" id="IPR027417">
    <property type="entry name" value="P-loop_NTPase"/>
</dbReference>
<dbReference type="GO" id="GO:0005886">
    <property type="term" value="C:plasma membrane"/>
    <property type="evidence" value="ECO:0007669"/>
    <property type="project" value="UniProtKB-SubCell"/>
</dbReference>